<reference evidence="2" key="1">
    <citation type="journal article" date="2019" name="Int. J. Syst. Evol. Microbiol.">
        <title>The Global Catalogue of Microorganisms (GCM) 10K type strain sequencing project: providing services to taxonomists for standard genome sequencing and annotation.</title>
        <authorList>
            <consortium name="The Broad Institute Genomics Platform"/>
            <consortium name="The Broad Institute Genome Sequencing Center for Infectious Disease"/>
            <person name="Wu L."/>
            <person name="Ma J."/>
        </authorList>
    </citation>
    <scope>NUCLEOTIDE SEQUENCE [LARGE SCALE GENOMIC DNA]</scope>
    <source>
        <strain evidence="2">CGMCC 1.15353</strain>
    </source>
</reference>
<comment type="caution">
    <text evidence="1">The sequence shown here is derived from an EMBL/GenBank/DDBJ whole genome shotgun (WGS) entry which is preliminary data.</text>
</comment>
<keyword evidence="2" id="KW-1185">Reference proteome</keyword>
<name>A0ABQ1Q5W6_9BACI</name>
<dbReference type="RefSeq" id="WP_188653362.1">
    <property type="nucleotide sequence ID" value="NZ_BMIN01000007.1"/>
</dbReference>
<proteinExistence type="predicted"/>
<dbReference type="Proteomes" id="UP000642571">
    <property type="component" value="Unassembled WGS sequence"/>
</dbReference>
<dbReference type="EMBL" id="BMIN01000007">
    <property type="protein sequence ID" value="GGD12673.1"/>
    <property type="molecule type" value="Genomic_DNA"/>
</dbReference>
<evidence type="ECO:0000313" key="1">
    <source>
        <dbReference type="EMBL" id="GGD12673.1"/>
    </source>
</evidence>
<evidence type="ECO:0000313" key="2">
    <source>
        <dbReference type="Proteomes" id="UP000642571"/>
    </source>
</evidence>
<gene>
    <name evidence="1" type="ORF">GCM10011389_20300</name>
</gene>
<protein>
    <submittedName>
        <fullName evidence="1">Uncharacterized protein</fullName>
    </submittedName>
</protein>
<organism evidence="1 2">
    <name type="scientific">Pontibacillus salipaludis</name>
    <dbReference type="NCBI Taxonomy" id="1697394"/>
    <lineage>
        <taxon>Bacteria</taxon>
        <taxon>Bacillati</taxon>
        <taxon>Bacillota</taxon>
        <taxon>Bacilli</taxon>
        <taxon>Bacillales</taxon>
        <taxon>Bacillaceae</taxon>
        <taxon>Pontibacillus</taxon>
    </lineage>
</organism>
<sequence>MVWLIGILSLLAFGAVIDFIAKKNSINGDEEDGIKNGSFSEDIYAHSAIHHMNHGNDSDSSV</sequence>
<accession>A0ABQ1Q5W6</accession>